<protein>
    <submittedName>
        <fullName evidence="3">Fatty acid hydroxylase superfamily</fullName>
    </submittedName>
</protein>
<evidence type="ECO:0000256" key="1">
    <source>
        <dbReference type="SAM" id="Phobius"/>
    </source>
</evidence>
<evidence type="ECO:0000313" key="3">
    <source>
        <dbReference type="EMBL" id="QDY51886.1"/>
    </source>
</evidence>
<evidence type="ECO:0000259" key="2">
    <source>
        <dbReference type="Pfam" id="PF04116"/>
    </source>
</evidence>
<name>A0A5B8IDN9_9VIRU</name>
<dbReference type="EMBL" id="MK250085">
    <property type="protein sequence ID" value="QDY51886.1"/>
    <property type="molecule type" value="Genomic_DNA"/>
</dbReference>
<organism evidence="3">
    <name type="scientific">Mimiviridae sp. ChoanoV1</name>
    <dbReference type="NCBI Taxonomy" id="2596887"/>
    <lineage>
        <taxon>Viruses</taxon>
        <taxon>Varidnaviria</taxon>
        <taxon>Bamfordvirae</taxon>
        <taxon>Nucleocytoviricota</taxon>
        <taxon>Megaviricetes</taxon>
        <taxon>Imitervirales</taxon>
        <taxon>Schizomimiviridae</taxon>
    </lineage>
</organism>
<dbReference type="GO" id="GO:0016491">
    <property type="term" value="F:oxidoreductase activity"/>
    <property type="evidence" value="ECO:0007669"/>
    <property type="project" value="InterPro"/>
</dbReference>
<dbReference type="Pfam" id="PF04116">
    <property type="entry name" value="FA_hydroxylase"/>
    <property type="match status" value="1"/>
</dbReference>
<feature type="transmembrane region" description="Helical" evidence="1">
    <location>
        <begin position="55"/>
        <end position="74"/>
    </location>
</feature>
<feature type="transmembrane region" description="Helical" evidence="1">
    <location>
        <begin position="6"/>
        <end position="23"/>
    </location>
</feature>
<sequence length="120" mass="14726">MIYYLIFYFILFPISEYFIHLILHKTNNYIHKKHHIKYHTNNFSFEKTPLILSSLSYYFTYIHTANCFIIYWIIHSLIHTKPSLVPKLFKHHHLHHKYNNCNYSVCAIWPDYLFNTIKTS</sequence>
<keyword evidence="1" id="KW-1133">Transmembrane helix</keyword>
<proteinExistence type="predicted"/>
<accession>A0A5B8IDN9</accession>
<keyword evidence="1" id="KW-0812">Transmembrane</keyword>
<dbReference type="GO" id="GO:0005506">
    <property type="term" value="F:iron ion binding"/>
    <property type="evidence" value="ECO:0007669"/>
    <property type="project" value="InterPro"/>
</dbReference>
<gene>
    <name evidence="3" type="ORF">1_271</name>
</gene>
<reference evidence="3" key="1">
    <citation type="submission" date="2018-11" db="EMBL/GenBank/DDBJ databases">
        <title>A distinct lineage of giant viruses engineers rhodopsin photosystems in predatory marine eukaryotes.</title>
        <authorList>
            <person name="Needham D.M."/>
            <person name="Yoshizawa S."/>
            <person name="Hosaka T."/>
            <person name="Poirier C."/>
            <person name="Choi C.-J."/>
            <person name="Hehenberger E."/>
            <person name="Irwin N.A.T."/>
            <person name="Wilken S."/>
            <person name="Yung C.-M."/>
            <person name="Bachy C."/>
            <person name="Kurihara R."/>
            <person name="Nakajima Y."/>
            <person name="Kojima K."/>
            <person name="Kimura-Someya T."/>
            <person name="Leonard G."/>
            <person name="Malmstrom R.R."/>
            <person name="Mende D."/>
            <person name="Olson D.K."/>
            <person name="Sudo Y."/>
            <person name="Sudek S."/>
            <person name="Richards T.A."/>
            <person name="DeLong E.F."/>
            <person name="Keeling P.J."/>
            <person name="Santoro A.E."/>
            <person name="Shirouzu M."/>
            <person name="Iwasaki W."/>
            <person name="Worden A.Z."/>
        </authorList>
    </citation>
    <scope>NUCLEOTIDE SEQUENCE</scope>
</reference>
<keyword evidence="1" id="KW-0472">Membrane</keyword>
<dbReference type="InterPro" id="IPR006694">
    <property type="entry name" value="Fatty_acid_hydroxylase"/>
</dbReference>
<feature type="domain" description="Fatty acid hydroxylase" evidence="2">
    <location>
        <begin position="6"/>
        <end position="116"/>
    </location>
</feature>
<dbReference type="GO" id="GO:0008610">
    <property type="term" value="P:lipid biosynthetic process"/>
    <property type="evidence" value="ECO:0007669"/>
    <property type="project" value="InterPro"/>
</dbReference>